<organism evidence="3">
    <name type="scientific">Mesorhizobium sp. WSM2240</name>
    <dbReference type="NCBI Taxonomy" id="3228851"/>
    <lineage>
        <taxon>Bacteria</taxon>
        <taxon>Pseudomonadati</taxon>
        <taxon>Pseudomonadota</taxon>
        <taxon>Alphaproteobacteria</taxon>
        <taxon>Hyphomicrobiales</taxon>
        <taxon>Phyllobacteriaceae</taxon>
        <taxon>Mesorhizobium</taxon>
    </lineage>
</organism>
<keyword evidence="2" id="KW-1133">Transmembrane helix</keyword>
<dbReference type="AlphaFoldDB" id="A0AAU8CMT4"/>
<protein>
    <recommendedName>
        <fullName evidence="4">PspA/IM30 family protein</fullName>
    </recommendedName>
</protein>
<evidence type="ECO:0008006" key="4">
    <source>
        <dbReference type="Google" id="ProtNLM"/>
    </source>
</evidence>
<dbReference type="EMBL" id="CP159253">
    <property type="protein sequence ID" value="XCG47579.1"/>
    <property type="molecule type" value="Genomic_DNA"/>
</dbReference>
<proteinExistence type="predicted"/>
<evidence type="ECO:0000256" key="2">
    <source>
        <dbReference type="SAM" id="Phobius"/>
    </source>
</evidence>
<reference evidence="3" key="1">
    <citation type="submission" date="2024-06" db="EMBL/GenBank/DDBJ databases">
        <title>Mesorhizobium karijinii sp. nov., a symbiont of the iconic Swainsona formosa from arid Australia.</title>
        <authorList>
            <person name="Hill Y.J."/>
            <person name="Watkin E.L.J."/>
            <person name="O'Hara G.W."/>
            <person name="Terpolilli J."/>
            <person name="Tye M.L."/>
            <person name="Kohlmeier M.G."/>
        </authorList>
    </citation>
    <scope>NUCLEOTIDE SEQUENCE</scope>
    <source>
        <strain evidence="3">WSM2240</strain>
    </source>
</reference>
<keyword evidence="2" id="KW-0812">Transmembrane</keyword>
<accession>A0AAU8CMT4</accession>
<keyword evidence="1" id="KW-0175">Coiled coil</keyword>
<name>A0AAU8CMT4_9HYPH</name>
<sequence length="363" mass="40538">MIQSILFFALGFFTAGFLALLIAPAFWRRAVNLTRKRIEASMPMTLDEIQADKDRIRAEFAMSARRLEMRAQALQEKNAAQIVEIGRGREEIKALNFVISEKNREITALETAGEALRTELRQHSNDMQRLSAKLAETDNVLKQRAAEIEKLGRMYDDASFSSSSRQIELVARESELEQLRNEAVQSRSKAERAEKRFQEREREAATLREALRVEARKVDDLERKVAGMLSTLAEREGKLEQGGKELARLREELARAAAENKENDKPAGRERLESRLTALTRENRKLKADLKAAEKGSDGDDEILRERIGELAAQMVHLTSVLEGQGSPIVKALSSPNSSQGAGAKKTSLADRVRALQKAASAG</sequence>
<feature type="coiled-coil region" evidence="1">
    <location>
        <begin position="57"/>
        <end position="140"/>
    </location>
</feature>
<gene>
    <name evidence="3" type="ORF">ABVK50_20245</name>
</gene>
<keyword evidence="2" id="KW-0472">Membrane</keyword>
<evidence type="ECO:0000256" key="1">
    <source>
        <dbReference type="SAM" id="Coils"/>
    </source>
</evidence>
<feature type="coiled-coil region" evidence="1">
    <location>
        <begin position="169"/>
        <end position="296"/>
    </location>
</feature>
<feature type="transmembrane region" description="Helical" evidence="2">
    <location>
        <begin position="6"/>
        <end position="27"/>
    </location>
</feature>
<evidence type="ECO:0000313" key="3">
    <source>
        <dbReference type="EMBL" id="XCG47579.1"/>
    </source>
</evidence>
<dbReference type="RefSeq" id="WP_353644875.1">
    <property type="nucleotide sequence ID" value="NZ_CP159253.1"/>
</dbReference>